<feature type="compositionally biased region" description="Polar residues" evidence="9">
    <location>
        <begin position="76"/>
        <end position="87"/>
    </location>
</feature>
<dbReference type="AlphaFoldDB" id="A0A8H5LN26"/>
<keyword evidence="6 8" id="KW-0539">Nucleus</keyword>
<name>A0A8H5LN26_9AGAR</name>
<feature type="compositionally biased region" description="Basic and acidic residues" evidence="9">
    <location>
        <begin position="13"/>
        <end position="23"/>
    </location>
</feature>
<organism evidence="10 11">
    <name type="scientific">Leucocoprinus leucothites</name>
    <dbReference type="NCBI Taxonomy" id="201217"/>
    <lineage>
        <taxon>Eukaryota</taxon>
        <taxon>Fungi</taxon>
        <taxon>Dikarya</taxon>
        <taxon>Basidiomycota</taxon>
        <taxon>Agaricomycotina</taxon>
        <taxon>Agaricomycetes</taxon>
        <taxon>Agaricomycetidae</taxon>
        <taxon>Agaricales</taxon>
        <taxon>Agaricineae</taxon>
        <taxon>Agaricaceae</taxon>
        <taxon>Leucocoprinus</taxon>
    </lineage>
</organism>
<dbReference type="PANTHER" id="PTHR13114">
    <property type="entry name" value="MEDIATOR OF RNA POLYMERASE II TRANSCRIPTION SUBUNIT 17"/>
    <property type="match status" value="1"/>
</dbReference>
<evidence type="ECO:0000256" key="3">
    <source>
        <dbReference type="ARBA" id="ARBA00019610"/>
    </source>
</evidence>
<evidence type="ECO:0000256" key="8">
    <source>
        <dbReference type="RuleBase" id="RU364140"/>
    </source>
</evidence>
<evidence type="ECO:0000256" key="7">
    <source>
        <dbReference type="ARBA" id="ARBA00032014"/>
    </source>
</evidence>
<comment type="caution">
    <text evidence="10">The sequence shown here is derived from an EMBL/GenBank/DDBJ whole genome shotgun (WGS) entry which is preliminary data.</text>
</comment>
<evidence type="ECO:0000256" key="5">
    <source>
        <dbReference type="ARBA" id="ARBA00023163"/>
    </source>
</evidence>
<dbReference type="GO" id="GO:0016592">
    <property type="term" value="C:mediator complex"/>
    <property type="evidence" value="ECO:0007669"/>
    <property type="project" value="InterPro"/>
</dbReference>
<dbReference type="Proteomes" id="UP000559027">
    <property type="component" value="Unassembled WGS sequence"/>
</dbReference>
<proteinExistence type="inferred from homology"/>
<feature type="region of interest" description="Disordered" evidence="9">
    <location>
        <begin position="76"/>
        <end position="103"/>
    </location>
</feature>
<evidence type="ECO:0000313" key="11">
    <source>
        <dbReference type="Proteomes" id="UP000559027"/>
    </source>
</evidence>
<evidence type="ECO:0000256" key="6">
    <source>
        <dbReference type="ARBA" id="ARBA00023242"/>
    </source>
</evidence>
<keyword evidence="8" id="KW-0010">Activator</keyword>
<dbReference type="GO" id="GO:0006357">
    <property type="term" value="P:regulation of transcription by RNA polymerase II"/>
    <property type="evidence" value="ECO:0007669"/>
    <property type="project" value="InterPro"/>
</dbReference>
<reference evidence="10 11" key="1">
    <citation type="journal article" date="2020" name="ISME J.">
        <title>Uncovering the hidden diversity of litter-decomposition mechanisms in mushroom-forming fungi.</title>
        <authorList>
            <person name="Floudas D."/>
            <person name="Bentzer J."/>
            <person name="Ahren D."/>
            <person name="Johansson T."/>
            <person name="Persson P."/>
            <person name="Tunlid A."/>
        </authorList>
    </citation>
    <scope>NUCLEOTIDE SEQUENCE [LARGE SCALE GENOMIC DNA]</scope>
    <source>
        <strain evidence="10 11">CBS 146.42</strain>
    </source>
</reference>
<comment type="function">
    <text evidence="8">Component of the Mediator complex, a coactivator involved in the regulated transcription of nearly all RNA polymerase II-dependent genes. Mediator functions as a bridge to convey information from gene-specific regulatory proteins to the basal RNA polymerase II transcription machinery. Mediator is recruited to promoters by direct interactions with regulatory proteins and serves as a scaffold for the assembly of a functional preinitiation complex with RNA polymerase II and the general transcription factors.</text>
</comment>
<dbReference type="GO" id="GO:0070847">
    <property type="term" value="C:core mediator complex"/>
    <property type="evidence" value="ECO:0007669"/>
    <property type="project" value="TreeGrafter"/>
</dbReference>
<evidence type="ECO:0000256" key="9">
    <source>
        <dbReference type="SAM" id="MobiDB-lite"/>
    </source>
</evidence>
<keyword evidence="5 8" id="KW-0804">Transcription</keyword>
<comment type="subcellular location">
    <subcellularLocation>
        <location evidence="1 8">Nucleus</location>
    </subcellularLocation>
</comment>
<dbReference type="Pfam" id="PF10156">
    <property type="entry name" value="Med17"/>
    <property type="match status" value="1"/>
</dbReference>
<evidence type="ECO:0000256" key="2">
    <source>
        <dbReference type="ARBA" id="ARBA00005635"/>
    </source>
</evidence>
<dbReference type="OrthoDB" id="10251234at2759"/>
<evidence type="ECO:0000256" key="1">
    <source>
        <dbReference type="ARBA" id="ARBA00004123"/>
    </source>
</evidence>
<accession>A0A8H5LN26</accession>
<keyword evidence="11" id="KW-1185">Reference proteome</keyword>
<keyword evidence="4 8" id="KW-0805">Transcription regulation</keyword>
<dbReference type="EMBL" id="JAACJO010000001">
    <property type="protein sequence ID" value="KAF5363246.1"/>
    <property type="molecule type" value="Genomic_DNA"/>
</dbReference>
<feature type="compositionally biased region" description="Low complexity" evidence="9">
    <location>
        <begin position="147"/>
        <end position="169"/>
    </location>
</feature>
<dbReference type="InterPro" id="IPR019313">
    <property type="entry name" value="Mediator_Med17"/>
</dbReference>
<sequence>MDSEPSWKQLKLPLERPYKDDHGNPIPVVEDITPDGQYIYETKENPSARLGADLRRIFVERGLDFFDKMTLDSLSSEVAQAESSNPEETPKAEQEEDDDDNESKMMTYEDLRGMREEIIGNLAVSLGEMTQAQQVLAALLATPSSESQTQYSTQSPQSSSQTQTQLMPQAQSAFPPPNTNFSATLVTKPAPITSVQAFNAQLTIGGKDEALRHAAGLFKMSAESMERTRLAGEKYWVDALKIRRSNWGLVPAPLPPGSATGKGADKTSKDFLISYGLEESPILFRRRAVGKLPSYTTASHDVIFPYRKKNRLRVSIVTKDETGTTHTATNSIPFDDETALDGALRSAQREVVEQEIFSILVQEAGSLPTASAKVSERFIVVDAAQGLELHIELADGVDASVEASRPVERSEMCDLIYHGFHLLLLRQHALLKEDRLSSSSSAPATPQNPVQVEKQLKNKYFILQPIIDILQYQVFLDTIRTEVMQIVHALRAAGIPTTLVMNIVGETGKELIKLLDARPNPTVGGEIIVRIFNRHTIRFNFVSPSTLVAHLSQSTLTVSSVPQLCQLLMDEVEQCILNRIRDLGKSLSQNMEGVWFIDLDHCVGRWEGCVLWVFLSFTMHLC</sequence>
<feature type="region of interest" description="Disordered" evidence="9">
    <location>
        <begin position="147"/>
        <end position="177"/>
    </location>
</feature>
<evidence type="ECO:0000256" key="4">
    <source>
        <dbReference type="ARBA" id="ARBA00023015"/>
    </source>
</evidence>
<evidence type="ECO:0000313" key="10">
    <source>
        <dbReference type="EMBL" id="KAF5363246.1"/>
    </source>
</evidence>
<comment type="subunit">
    <text evidence="8">Component of the Mediator complex.</text>
</comment>
<comment type="similarity">
    <text evidence="2 8">Belongs to the Mediator complex subunit 17 family.</text>
</comment>
<gene>
    <name evidence="8" type="primary">MED17</name>
    <name evidence="10" type="ORF">D9756_000427</name>
</gene>
<protein>
    <recommendedName>
        <fullName evidence="3 8">Mediator of RNA polymerase II transcription subunit 17</fullName>
    </recommendedName>
    <alternativeName>
        <fullName evidence="7 8">Mediator complex subunit 17</fullName>
    </alternativeName>
</protein>
<dbReference type="GO" id="GO:0003712">
    <property type="term" value="F:transcription coregulator activity"/>
    <property type="evidence" value="ECO:0007669"/>
    <property type="project" value="InterPro"/>
</dbReference>
<dbReference type="PANTHER" id="PTHR13114:SF7">
    <property type="entry name" value="MEDIATOR OF RNA POLYMERASE II TRANSCRIPTION SUBUNIT 17"/>
    <property type="match status" value="1"/>
</dbReference>
<feature type="region of interest" description="Disordered" evidence="9">
    <location>
        <begin position="1"/>
        <end position="30"/>
    </location>
</feature>